<dbReference type="AlphaFoldDB" id="A0A9Q0KU87"/>
<sequence>MAQRHTVVVYLNKLVMRHSSSNLDMYSMSRGCRIPRAISSATPMSPTAVSSFITSQRVQEENIYKSIQTSNNGVKVPRTFSGTSEGMDIIVSSTLAYVSALNHVMGFKNAMRTSFGSQAIERRLLTSLAAATAPKKEMDRLRKTSKSHWKFGRSPLDPSILVLEVSQLF</sequence>
<evidence type="ECO:0000313" key="1">
    <source>
        <dbReference type="EMBL" id="KAJ4976374.1"/>
    </source>
</evidence>
<accession>A0A9Q0KU87</accession>
<gene>
    <name evidence="1" type="ORF">NE237_001480</name>
</gene>
<keyword evidence="2" id="KW-1185">Reference proteome</keyword>
<dbReference type="EMBL" id="JAMYWD010000003">
    <property type="protein sequence ID" value="KAJ4976374.1"/>
    <property type="molecule type" value="Genomic_DNA"/>
</dbReference>
<comment type="caution">
    <text evidence="1">The sequence shown here is derived from an EMBL/GenBank/DDBJ whole genome shotgun (WGS) entry which is preliminary data.</text>
</comment>
<protein>
    <submittedName>
        <fullName evidence="1">Uncharacterized protein</fullName>
    </submittedName>
</protein>
<proteinExistence type="predicted"/>
<reference evidence="1" key="1">
    <citation type="journal article" date="2023" name="Plant J.">
        <title>The genome of the king protea, Protea cynaroides.</title>
        <authorList>
            <person name="Chang J."/>
            <person name="Duong T.A."/>
            <person name="Schoeman C."/>
            <person name="Ma X."/>
            <person name="Roodt D."/>
            <person name="Barker N."/>
            <person name="Li Z."/>
            <person name="Van de Peer Y."/>
            <person name="Mizrachi E."/>
        </authorList>
    </citation>
    <scope>NUCLEOTIDE SEQUENCE</scope>
    <source>
        <tissue evidence="1">Young leaves</tissue>
    </source>
</reference>
<dbReference type="Proteomes" id="UP001141806">
    <property type="component" value="Unassembled WGS sequence"/>
</dbReference>
<organism evidence="1 2">
    <name type="scientific">Protea cynaroides</name>
    <dbReference type="NCBI Taxonomy" id="273540"/>
    <lineage>
        <taxon>Eukaryota</taxon>
        <taxon>Viridiplantae</taxon>
        <taxon>Streptophyta</taxon>
        <taxon>Embryophyta</taxon>
        <taxon>Tracheophyta</taxon>
        <taxon>Spermatophyta</taxon>
        <taxon>Magnoliopsida</taxon>
        <taxon>Proteales</taxon>
        <taxon>Proteaceae</taxon>
        <taxon>Protea</taxon>
    </lineage>
</organism>
<evidence type="ECO:0000313" key="2">
    <source>
        <dbReference type="Proteomes" id="UP001141806"/>
    </source>
</evidence>
<name>A0A9Q0KU87_9MAGN</name>